<accession>A0A645HE44</accession>
<dbReference type="EMBL" id="VSSQ01091888">
    <property type="protein sequence ID" value="MPN37307.1"/>
    <property type="molecule type" value="Genomic_DNA"/>
</dbReference>
<name>A0A645HE44_9ZZZZ</name>
<evidence type="ECO:0000313" key="1">
    <source>
        <dbReference type="EMBL" id="MPN37307.1"/>
    </source>
</evidence>
<dbReference type="AlphaFoldDB" id="A0A645HE44"/>
<comment type="caution">
    <text evidence="1">The sequence shown here is derived from an EMBL/GenBank/DDBJ whole genome shotgun (WGS) entry which is preliminary data.</text>
</comment>
<proteinExistence type="predicted"/>
<protein>
    <submittedName>
        <fullName evidence="1">Uncharacterized protein</fullName>
    </submittedName>
</protein>
<gene>
    <name evidence="1" type="ORF">SDC9_184823</name>
</gene>
<reference evidence="1" key="1">
    <citation type="submission" date="2019-08" db="EMBL/GenBank/DDBJ databases">
        <authorList>
            <person name="Kucharzyk K."/>
            <person name="Murdoch R.W."/>
            <person name="Higgins S."/>
            <person name="Loffler F."/>
        </authorList>
    </citation>
    <scope>NUCLEOTIDE SEQUENCE</scope>
</reference>
<sequence>MRHPFEVVSAIVARVAVDVVDLSSGKVCVRMPSHCDEPVNVERLPVYLCGDVMRLAVQSHERLRQEL</sequence>
<organism evidence="1">
    <name type="scientific">bioreactor metagenome</name>
    <dbReference type="NCBI Taxonomy" id="1076179"/>
    <lineage>
        <taxon>unclassified sequences</taxon>
        <taxon>metagenomes</taxon>
        <taxon>ecological metagenomes</taxon>
    </lineage>
</organism>